<reference evidence="5 6" key="1">
    <citation type="submission" date="2007-08" db="EMBL/GenBank/DDBJ databases">
        <title>Complete sequence of Thermotoga lettingae TMO.</title>
        <authorList>
            <consortium name="US DOE Joint Genome Institute"/>
            <person name="Copeland A."/>
            <person name="Lucas S."/>
            <person name="Lapidus A."/>
            <person name="Barry K."/>
            <person name="Glavina del Rio T."/>
            <person name="Dalin E."/>
            <person name="Tice H."/>
            <person name="Pitluck S."/>
            <person name="Foster B."/>
            <person name="Bruce D."/>
            <person name="Schmutz J."/>
            <person name="Larimer F."/>
            <person name="Land M."/>
            <person name="Hauser L."/>
            <person name="Kyrpides N."/>
            <person name="Mikhailova N."/>
            <person name="Nelson K."/>
            <person name="Gogarten J.P."/>
            <person name="Noll K."/>
            <person name="Richardson P."/>
        </authorList>
    </citation>
    <scope>NUCLEOTIDE SEQUENCE [LARGE SCALE GENOMIC DNA]</scope>
    <source>
        <strain evidence="6">ATCC BAA-301 / DSM 14385 / NBRC 107922 / TMO</strain>
    </source>
</reference>
<dbReference type="Gene3D" id="3.40.1410.10">
    <property type="entry name" value="Chorismate lyase-like"/>
    <property type="match status" value="1"/>
</dbReference>
<evidence type="ECO:0000313" key="6">
    <source>
        <dbReference type="Proteomes" id="UP000002016"/>
    </source>
</evidence>
<dbReference type="HOGENOM" id="CLU_063236_8_2_0"/>
<dbReference type="GO" id="GO:0003700">
    <property type="term" value="F:DNA-binding transcription factor activity"/>
    <property type="evidence" value="ECO:0007669"/>
    <property type="project" value="InterPro"/>
</dbReference>
<dbReference type="PANTHER" id="PTHR44846:SF1">
    <property type="entry name" value="MANNOSYL-D-GLYCERATE TRANSPORT_METABOLISM SYSTEM REPRESSOR MNGR-RELATED"/>
    <property type="match status" value="1"/>
</dbReference>
<evidence type="ECO:0000313" key="5">
    <source>
        <dbReference type="EMBL" id="ABV32791.1"/>
    </source>
</evidence>
<dbReference type="InterPro" id="IPR000524">
    <property type="entry name" value="Tscrpt_reg_HTH_GntR"/>
</dbReference>
<dbReference type="SUPFAM" id="SSF46785">
    <property type="entry name" value="Winged helix' DNA-binding domain"/>
    <property type="match status" value="1"/>
</dbReference>
<dbReference type="PRINTS" id="PR00035">
    <property type="entry name" value="HTHGNTR"/>
</dbReference>
<dbReference type="STRING" id="416591.Tlet_0221"/>
<dbReference type="Proteomes" id="UP000002016">
    <property type="component" value="Chromosome"/>
</dbReference>
<dbReference type="SUPFAM" id="SSF64288">
    <property type="entry name" value="Chorismate lyase-like"/>
    <property type="match status" value="1"/>
</dbReference>
<protein>
    <submittedName>
        <fullName evidence="5">Transcriptional regulator, GntR family</fullName>
    </submittedName>
</protein>
<keyword evidence="3" id="KW-0804">Transcription</keyword>
<dbReference type="InterPro" id="IPR036390">
    <property type="entry name" value="WH_DNA-bd_sf"/>
</dbReference>
<keyword evidence="1" id="KW-0805">Transcription regulation</keyword>
<dbReference type="CDD" id="cd07377">
    <property type="entry name" value="WHTH_GntR"/>
    <property type="match status" value="1"/>
</dbReference>
<dbReference type="eggNOG" id="COG2188">
    <property type="taxonomic scope" value="Bacteria"/>
</dbReference>
<organism evidence="5 6">
    <name type="scientific">Pseudothermotoga lettingae (strain ATCC BAA-301 / DSM 14385 / NBRC 107922 / TMO)</name>
    <name type="common">Thermotoga lettingae</name>
    <dbReference type="NCBI Taxonomy" id="416591"/>
    <lineage>
        <taxon>Bacteria</taxon>
        <taxon>Thermotogati</taxon>
        <taxon>Thermotogota</taxon>
        <taxon>Thermotogae</taxon>
        <taxon>Thermotogales</taxon>
        <taxon>Thermotogaceae</taxon>
        <taxon>Pseudothermotoga</taxon>
    </lineage>
</organism>
<feature type="domain" description="HTH gntR-type" evidence="4">
    <location>
        <begin position="11"/>
        <end position="79"/>
    </location>
</feature>
<dbReference type="Pfam" id="PF00392">
    <property type="entry name" value="GntR"/>
    <property type="match status" value="1"/>
</dbReference>
<dbReference type="Pfam" id="PF07702">
    <property type="entry name" value="UTRA"/>
    <property type="match status" value="1"/>
</dbReference>
<sequence length="243" mass="27991">MIQKIDPYSTEPLYYQLKEILRKNILSETWKSGEKIPTEKQLSKMFGVSTAVVRQAVSLLVEEGFLIKRQGKGTFVVDARIRQGPRKLTSFTEEMISMGFNPTSVILEKGIREADEKISEALKLETGSKVIMVRRLRLANGDPFGIQTFYTPEYIAPDFLENDLTQSLYKLLELKYGIKISSAQEKYYATILDKYECKLLKAKWPFAGFIVERVAYDTNNTPIEYTESIIRSDRYSVQVQLRK</sequence>
<accession>A8F3Q7</accession>
<evidence type="ECO:0000256" key="2">
    <source>
        <dbReference type="ARBA" id="ARBA00023125"/>
    </source>
</evidence>
<keyword evidence="6" id="KW-1185">Reference proteome</keyword>
<dbReference type="InterPro" id="IPR036388">
    <property type="entry name" value="WH-like_DNA-bd_sf"/>
</dbReference>
<keyword evidence="2" id="KW-0238">DNA-binding</keyword>
<dbReference type="PROSITE" id="PS50949">
    <property type="entry name" value="HTH_GNTR"/>
    <property type="match status" value="1"/>
</dbReference>
<name>A8F3Q7_PSELT</name>
<dbReference type="Gene3D" id="1.10.10.10">
    <property type="entry name" value="Winged helix-like DNA-binding domain superfamily/Winged helix DNA-binding domain"/>
    <property type="match status" value="1"/>
</dbReference>
<dbReference type="InterPro" id="IPR050679">
    <property type="entry name" value="Bact_HTH_transcr_reg"/>
</dbReference>
<dbReference type="SMART" id="SM00866">
    <property type="entry name" value="UTRA"/>
    <property type="match status" value="1"/>
</dbReference>
<dbReference type="FunFam" id="1.10.10.10:FF:000079">
    <property type="entry name" value="GntR family transcriptional regulator"/>
    <property type="match status" value="1"/>
</dbReference>
<dbReference type="InterPro" id="IPR011663">
    <property type="entry name" value="UTRA"/>
</dbReference>
<dbReference type="RefSeq" id="WP_012002272.1">
    <property type="nucleotide sequence ID" value="NC_009828.1"/>
</dbReference>
<gene>
    <name evidence="5" type="ordered locus">Tlet_0221</name>
</gene>
<evidence type="ECO:0000256" key="1">
    <source>
        <dbReference type="ARBA" id="ARBA00023015"/>
    </source>
</evidence>
<dbReference type="PANTHER" id="PTHR44846">
    <property type="entry name" value="MANNOSYL-D-GLYCERATE TRANSPORT/METABOLISM SYSTEM REPRESSOR MNGR-RELATED"/>
    <property type="match status" value="1"/>
</dbReference>
<dbReference type="GO" id="GO:0003677">
    <property type="term" value="F:DNA binding"/>
    <property type="evidence" value="ECO:0007669"/>
    <property type="project" value="UniProtKB-KW"/>
</dbReference>
<evidence type="ECO:0000256" key="3">
    <source>
        <dbReference type="ARBA" id="ARBA00023163"/>
    </source>
</evidence>
<proteinExistence type="predicted"/>
<dbReference type="AlphaFoldDB" id="A8F3Q7"/>
<dbReference type="InterPro" id="IPR028978">
    <property type="entry name" value="Chorismate_lyase_/UTRA_dom_sf"/>
</dbReference>
<dbReference type="EMBL" id="CP000812">
    <property type="protein sequence ID" value="ABV32791.1"/>
    <property type="molecule type" value="Genomic_DNA"/>
</dbReference>
<dbReference type="SMART" id="SM00345">
    <property type="entry name" value="HTH_GNTR"/>
    <property type="match status" value="1"/>
</dbReference>
<dbReference type="GO" id="GO:0045892">
    <property type="term" value="P:negative regulation of DNA-templated transcription"/>
    <property type="evidence" value="ECO:0007669"/>
    <property type="project" value="TreeGrafter"/>
</dbReference>
<dbReference type="KEGG" id="tle:Tlet_0221"/>
<reference evidence="5 6" key="2">
    <citation type="journal article" date="2009" name="Proc. Natl. Acad. Sci. U.S.A.">
        <title>On the chimeric nature, thermophilic origin, and phylogenetic placement of the Thermotogales.</title>
        <authorList>
            <person name="Zhaxybayeva O."/>
            <person name="Swithers K.S."/>
            <person name="Lapierre P."/>
            <person name="Fournier G.P."/>
            <person name="Bickhart D.M."/>
            <person name="DeBoy R.T."/>
            <person name="Nelson K.E."/>
            <person name="Nesbo C.L."/>
            <person name="Doolittle W.F."/>
            <person name="Gogarten J.P."/>
            <person name="Noll K.M."/>
        </authorList>
    </citation>
    <scope>NUCLEOTIDE SEQUENCE [LARGE SCALE GENOMIC DNA]</scope>
    <source>
        <strain evidence="6">ATCC BAA-301 / DSM 14385 / NBRC 107922 / TMO</strain>
    </source>
</reference>
<evidence type="ECO:0000259" key="4">
    <source>
        <dbReference type="PROSITE" id="PS50949"/>
    </source>
</evidence>